<dbReference type="PIRSF" id="PIRSF000904">
    <property type="entry name" value="FBPtase_SBPase"/>
    <property type="match status" value="1"/>
</dbReference>
<gene>
    <name evidence="7" type="primary">fbp</name>
    <name evidence="11" type="ORF">BMG03_00140</name>
</gene>
<protein>
    <recommendedName>
        <fullName evidence="7">Fructose-1,6-bisphosphatase class 1</fullName>
        <shortName evidence="7">FBPase class 1</shortName>
        <ecNumber evidence="7">3.1.3.11</ecNumber>
    </recommendedName>
    <alternativeName>
        <fullName evidence="7">D-fructose-1,6-bisphosphate 1-phosphohydrolase class 1</fullName>
    </alternativeName>
</protein>
<evidence type="ECO:0000256" key="3">
    <source>
        <dbReference type="ARBA" id="ARBA00022490"/>
    </source>
</evidence>
<dbReference type="HAMAP" id="MF_01855">
    <property type="entry name" value="FBPase_class1"/>
    <property type="match status" value="1"/>
</dbReference>
<keyword evidence="3 7" id="KW-0963">Cytoplasm</keyword>
<dbReference type="Proteomes" id="UP000185622">
    <property type="component" value="Chromosome"/>
</dbReference>
<name>A0ABM6ICG8_9RHOB</name>
<feature type="domain" description="Fructose-1-6-bisphosphatase class I N-terminal" evidence="9">
    <location>
        <begin position="55"/>
        <end position="173"/>
    </location>
</feature>
<evidence type="ECO:0000313" key="11">
    <source>
        <dbReference type="EMBL" id="AQS46384.1"/>
    </source>
</evidence>
<dbReference type="PANTHER" id="PTHR11556">
    <property type="entry name" value="FRUCTOSE-1,6-BISPHOSPHATASE-RELATED"/>
    <property type="match status" value="1"/>
</dbReference>
<feature type="binding site" evidence="7">
    <location>
        <position position="267"/>
    </location>
    <ligand>
        <name>Mg(2+)</name>
        <dbReference type="ChEBI" id="CHEBI:18420"/>
        <label>2</label>
    </ligand>
</feature>
<dbReference type="RefSeq" id="WP_077701022.1">
    <property type="nucleotide sequence ID" value="NZ_CP019437.1"/>
</dbReference>
<organism evidence="11 12">
    <name type="scientific">Thioclava nitratireducens</name>
    <dbReference type="NCBI Taxonomy" id="1915078"/>
    <lineage>
        <taxon>Bacteria</taxon>
        <taxon>Pseudomonadati</taxon>
        <taxon>Pseudomonadota</taxon>
        <taxon>Alphaproteobacteria</taxon>
        <taxon>Rhodobacterales</taxon>
        <taxon>Paracoccaceae</taxon>
        <taxon>Thioclava</taxon>
    </lineage>
</organism>
<evidence type="ECO:0000256" key="7">
    <source>
        <dbReference type="HAMAP-Rule" id="MF_01855"/>
    </source>
</evidence>
<keyword evidence="7" id="KW-0479">Metal-binding</keyword>
<comment type="caution">
    <text evidence="7">Lacks conserved residue(s) required for the propagation of feature annotation.</text>
</comment>
<comment type="pathway">
    <text evidence="6">Carbohydrate biosynthesis.</text>
</comment>
<evidence type="ECO:0000256" key="2">
    <source>
        <dbReference type="ARBA" id="ARBA00010941"/>
    </source>
</evidence>
<dbReference type="Pfam" id="PF18913">
    <property type="entry name" value="FBPase_C"/>
    <property type="match status" value="1"/>
</dbReference>
<dbReference type="EC" id="3.1.3.11" evidence="7"/>
<comment type="similarity">
    <text evidence="2 7 8">Belongs to the FBPase class 1 family.</text>
</comment>
<evidence type="ECO:0000256" key="1">
    <source>
        <dbReference type="ARBA" id="ARBA00001273"/>
    </source>
</evidence>
<feature type="binding site" evidence="7">
    <location>
        <position position="111"/>
    </location>
    <ligand>
        <name>Mg(2+)</name>
        <dbReference type="ChEBI" id="CHEBI:18420"/>
        <label>1</label>
    </ligand>
</feature>
<comment type="subunit">
    <text evidence="7">Homotetramer.</text>
</comment>
<proteinExistence type="inferred from homology"/>
<evidence type="ECO:0000259" key="9">
    <source>
        <dbReference type="Pfam" id="PF00316"/>
    </source>
</evidence>
<comment type="cofactor">
    <cofactor evidence="7">
        <name>Mg(2+)</name>
        <dbReference type="ChEBI" id="CHEBI:18420"/>
    </cofactor>
    <text evidence="7">Binds 2 magnesium ions per subunit.</text>
</comment>
<dbReference type="EMBL" id="CP019437">
    <property type="protein sequence ID" value="AQS46384.1"/>
    <property type="molecule type" value="Genomic_DNA"/>
</dbReference>
<evidence type="ECO:0000256" key="8">
    <source>
        <dbReference type="RuleBase" id="RU000508"/>
    </source>
</evidence>
<dbReference type="InterPro" id="IPR000146">
    <property type="entry name" value="FBPase_class-1"/>
</dbReference>
<dbReference type="InterPro" id="IPR028343">
    <property type="entry name" value="FBPtase"/>
</dbReference>
<comment type="subcellular location">
    <subcellularLocation>
        <location evidence="7">Cytoplasm</location>
    </subcellularLocation>
</comment>
<keyword evidence="4 7" id="KW-0378">Hydrolase</keyword>
<feature type="binding site" evidence="7">
    <location>
        <position position="90"/>
    </location>
    <ligand>
        <name>Mg(2+)</name>
        <dbReference type="ChEBI" id="CHEBI:18420"/>
        <label>1</label>
    </ligand>
</feature>
<dbReference type="PANTHER" id="PTHR11556:SF35">
    <property type="entry name" value="SEDOHEPTULOSE-1,7-BISPHOSPHATASE, CHLOROPLASTIC"/>
    <property type="match status" value="1"/>
</dbReference>
<dbReference type="Pfam" id="PF00316">
    <property type="entry name" value="FBPase"/>
    <property type="match status" value="1"/>
</dbReference>
<dbReference type="CDD" id="cd00354">
    <property type="entry name" value="FBPase"/>
    <property type="match status" value="1"/>
</dbReference>
<dbReference type="InterPro" id="IPR044015">
    <property type="entry name" value="FBPase_C_dom"/>
</dbReference>
<evidence type="ECO:0000256" key="4">
    <source>
        <dbReference type="ARBA" id="ARBA00022801"/>
    </source>
</evidence>
<feature type="binding site" evidence="7">
    <location>
        <position position="109"/>
    </location>
    <ligand>
        <name>Mg(2+)</name>
        <dbReference type="ChEBI" id="CHEBI:18420"/>
        <label>2</label>
    </ligand>
</feature>
<dbReference type="InterPro" id="IPR033391">
    <property type="entry name" value="FBPase_N"/>
</dbReference>
<keyword evidence="12" id="KW-1185">Reference proteome</keyword>
<dbReference type="Gene3D" id="3.40.190.80">
    <property type="match status" value="1"/>
</dbReference>
<keyword evidence="5 7" id="KW-0119">Carbohydrate metabolism</keyword>
<evidence type="ECO:0000256" key="6">
    <source>
        <dbReference type="ARBA" id="ARBA00024331"/>
    </source>
</evidence>
<feature type="binding site" evidence="7">
    <location>
        <position position="195"/>
    </location>
    <ligand>
        <name>substrate</name>
    </ligand>
</feature>
<feature type="domain" description="Fructose-1-6-bisphosphatase class 1 C-terminal" evidence="10">
    <location>
        <begin position="187"/>
        <end position="318"/>
    </location>
</feature>
<feature type="binding site" evidence="7">
    <location>
        <position position="112"/>
    </location>
    <ligand>
        <name>Mg(2+)</name>
        <dbReference type="ChEBI" id="CHEBI:18420"/>
        <label>2</label>
    </ligand>
</feature>
<reference evidence="11 12" key="1">
    <citation type="submission" date="2017-01" db="EMBL/GenBank/DDBJ databases">
        <title>The complete genome sequence of a sulfur-oxidizing marine bacterium Thioclava sp. 25B10_4T.</title>
        <authorList>
            <person name="Liu Y."/>
            <person name="Lai Q."/>
            <person name="Shao Z."/>
        </authorList>
    </citation>
    <scope>NUCLEOTIDE SEQUENCE [LARGE SCALE GENOMIC DNA]</scope>
    <source>
        <strain evidence="11 12">25B10_4</strain>
    </source>
</reference>
<comment type="catalytic activity">
    <reaction evidence="1 7">
        <text>beta-D-fructose 1,6-bisphosphate + H2O = beta-D-fructose 6-phosphate + phosphate</text>
        <dbReference type="Rhea" id="RHEA:11064"/>
        <dbReference type="ChEBI" id="CHEBI:15377"/>
        <dbReference type="ChEBI" id="CHEBI:32966"/>
        <dbReference type="ChEBI" id="CHEBI:43474"/>
        <dbReference type="ChEBI" id="CHEBI:57634"/>
        <dbReference type="EC" id="3.1.3.11"/>
    </reaction>
</comment>
<dbReference type="PIRSF" id="PIRSF500210">
    <property type="entry name" value="FBPtase"/>
    <property type="match status" value="1"/>
</dbReference>
<dbReference type="SUPFAM" id="SSF56655">
    <property type="entry name" value="Carbohydrate phosphatase"/>
    <property type="match status" value="1"/>
</dbReference>
<feature type="binding site" evidence="7">
    <location>
        <position position="109"/>
    </location>
    <ligand>
        <name>Mg(2+)</name>
        <dbReference type="ChEBI" id="CHEBI:18420"/>
        <label>1</label>
    </ligand>
</feature>
<dbReference type="PRINTS" id="PR00115">
    <property type="entry name" value="F16BPHPHTASE"/>
</dbReference>
<evidence type="ECO:0000313" key="12">
    <source>
        <dbReference type="Proteomes" id="UP000185622"/>
    </source>
</evidence>
<keyword evidence="7" id="KW-0460">Magnesium</keyword>
<evidence type="ECO:0000256" key="5">
    <source>
        <dbReference type="ARBA" id="ARBA00023277"/>
    </source>
</evidence>
<dbReference type="Gene3D" id="3.30.540.10">
    <property type="entry name" value="Fructose-1,6-Bisphosphatase, subunit A, domain 1"/>
    <property type="match status" value="1"/>
</dbReference>
<sequence length="322" mass="34005">MLTLPNDRPSQAAHLRDCLPAGGLGEIIAALANALPPIEQRLAAGKLPGDPAAPCGQNESGDVQKALDVGAHDHIIAALAGLGVRHMLSEEAEEVGLLDPEGQFDLAIDPIDGSGSIGIGAPLGMLFAIYPTGPADFRRPGSEAIAAGYASFGHSLDFGFTAGQGVQIATYDGEDFRMTAQDVRLSPKASTIAYNASNERHWSPGLQRWAAELRAGAEGPRGRDFNMRWLAAAVGELHRILLKGGAFLYPADRREGYRGGRLRLAYEAVPIACLIEAAGGRATDGTTRILDLVPEAPHQNVPLVFGAAEEVEIIKTYLSEET</sequence>
<evidence type="ECO:0000259" key="10">
    <source>
        <dbReference type="Pfam" id="PF18913"/>
    </source>
</evidence>
<accession>A0ABM6ICG8</accession>